<dbReference type="Proteomes" id="UP001195483">
    <property type="component" value="Unassembled WGS sequence"/>
</dbReference>
<reference evidence="1" key="2">
    <citation type="journal article" date="2021" name="Genome Biol. Evol.">
        <title>Developing a high-quality reference genome for a parasitic bivalve with doubly uniparental inheritance (Bivalvia: Unionida).</title>
        <authorList>
            <person name="Smith C.H."/>
        </authorList>
    </citation>
    <scope>NUCLEOTIDE SEQUENCE</scope>
    <source>
        <strain evidence="1">CHS0354</strain>
        <tissue evidence="1">Mantle</tissue>
    </source>
</reference>
<sequence length="120" mass="13687">MTASINIVFQRESHYQTIICRLQPQNRGREKAMKINLRTLTPSTRKKALPYRGATSSAKSLFKIHLTMCQTMPCLDACSDLAEYTRVVSTNRRLPASRPGRFTLFKDRHIVSPDNFGISK</sequence>
<organism evidence="1 2">
    <name type="scientific">Potamilus streckersoni</name>
    <dbReference type="NCBI Taxonomy" id="2493646"/>
    <lineage>
        <taxon>Eukaryota</taxon>
        <taxon>Metazoa</taxon>
        <taxon>Spiralia</taxon>
        <taxon>Lophotrochozoa</taxon>
        <taxon>Mollusca</taxon>
        <taxon>Bivalvia</taxon>
        <taxon>Autobranchia</taxon>
        <taxon>Heteroconchia</taxon>
        <taxon>Palaeoheterodonta</taxon>
        <taxon>Unionida</taxon>
        <taxon>Unionoidea</taxon>
        <taxon>Unionidae</taxon>
        <taxon>Ambleminae</taxon>
        <taxon>Lampsilini</taxon>
        <taxon>Potamilus</taxon>
    </lineage>
</organism>
<reference evidence="1" key="1">
    <citation type="journal article" date="2021" name="Genome Biol. Evol.">
        <title>A High-Quality Reference Genome for a Parasitic Bivalve with Doubly Uniparental Inheritance (Bivalvia: Unionida).</title>
        <authorList>
            <person name="Smith C.H."/>
        </authorList>
    </citation>
    <scope>NUCLEOTIDE SEQUENCE</scope>
    <source>
        <strain evidence="1">CHS0354</strain>
    </source>
</reference>
<accession>A0AAE0RQA5</accession>
<evidence type="ECO:0000313" key="2">
    <source>
        <dbReference type="Proteomes" id="UP001195483"/>
    </source>
</evidence>
<comment type="caution">
    <text evidence="1">The sequence shown here is derived from an EMBL/GenBank/DDBJ whole genome shotgun (WGS) entry which is preliminary data.</text>
</comment>
<dbReference type="EMBL" id="JAEAOA010001578">
    <property type="protein sequence ID" value="KAK3577581.1"/>
    <property type="molecule type" value="Genomic_DNA"/>
</dbReference>
<protein>
    <submittedName>
        <fullName evidence="1">Uncharacterized protein</fullName>
    </submittedName>
</protein>
<gene>
    <name evidence="1" type="ORF">CHS0354_026548</name>
</gene>
<proteinExistence type="predicted"/>
<name>A0AAE0RQA5_9BIVA</name>
<keyword evidence="2" id="KW-1185">Reference proteome</keyword>
<evidence type="ECO:0000313" key="1">
    <source>
        <dbReference type="EMBL" id="KAK3577581.1"/>
    </source>
</evidence>
<reference evidence="1" key="3">
    <citation type="submission" date="2023-05" db="EMBL/GenBank/DDBJ databases">
        <authorList>
            <person name="Smith C.H."/>
        </authorList>
    </citation>
    <scope>NUCLEOTIDE SEQUENCE</scope>
    <source>
        <strain evidence="1">CHS0354</strain>
        <tissue evidence="1">Mantle</tissue>
    </source>
</reference>
<dbReference type="AlphaFoldDB" id="A0AAE0RQA5"/>